<dbReference type="FunFam" id="3.40.190.10:FF:000050">
    <property type="entry name" value="Sulfonate ABC transporter substrate-binding protein"/>
    <property type="match status" value="1"/>
</dbReference>
<evidence type="ECO:0000256" key="1">
    <source>
        <dbReference type="ARBA" id="ARBA00004418"/>
    </source>
</evidence>
<dbReference type="GO" id="GO:0042597">
    <property type="term" value="C:periplasmic space"/>
    <property type="evidence" value="ECO:0007669"/>
    <property type="project" value="UniProtKB-SubCell"/>
</dbReference>
<dbReference type="PANTHER" id="PTHR30024">
    <property type="entry name" value="ALIPHATIC SULFONATES-BINDING PROTEIN-RELATED"/>
    <property type="match status" value="1"/>
</dbReference>
<dbReference type="AlphaFoldDB" id="A0A7X2SBF8"/>
<evidence type="ECO:0000256" key="2">
    <source>
        <dbReference type="ARBA" id="ARBA00010742"/>
    </source>
</evidence>
<comment type="similarity">
    <text evidence="2">Belongs to the bacterial solute-binding protein SsuA/TauA family.</text>
</comment>
<feature type="chain" id="PRO_5030898304" description="Putative aliphatic sulfonates-binding protein" evidence="9">
    <location>
        <begin position="29"/>
        <end position="324"/>
    </location>
</feature>
<dbReference type="InterPro" id="IPR001638">
    <property type="entry name" value="Solute-binding_3/MltF_N"/>
</dbReference>
<comment type="subcellular location">
    <subcellularLocation>
        <location evidence="1">Periplasm</location>
    </subcellularLocation>
</comment>
<dbReference type="InterPro" id="IPR010067">
    <property type="entry name" value="ABC_SsuA_sub-bd"/>
</dbReference>
<evidence type="ECO:0000259" key="10">
    <source>
        <dbReference type="SMART" id="SM00062"/>
    </source>
</evidence>
<keyword evidence="3" id="KW-0813">Transport</keyword>
<evidence type="ECO:0000256" key="8">
    <source>
        <dbReference type="ARBA" id="ARBA00070228"/>
    </source>
</evidence>
<organism evidence="11 12">
    <name type="scientific">Metabacillus mangrovi</name>
    <dbReference type="NCBI Taxonomy" id="1491830"/>
    <lineage>
        <taxon>Bacteria</taxon>
        <taxon>Bacillati</taxon>
        <taxon>Bacillota</taxon>
        <taxon>Bacilli</taxon>
        <taxon>Bacillales</taxon>
        <taxon>Bacillaceae</taxon>
        <taxon>Metabacillus</taxon>
    </lineage>
</organism>
<evidence type="ECO:0000256" key="3">
    <source>
        <dbReference type="ARBA" id="ARBA00022448"/>
    </source>
</evidence>
<dbReference type="Pfam" id="PF09084">
    <property type="entry name" value="NMT1"/>
    <property type="match status" value="1"/>
</dbReference>
<evidence type="ECO:0000256" key="4">
    <source>
        <dbReference type="ARBA" id="ARBA00022729"/>
    </source>
</evidence>
<dbReference type="GO" id="GO:0016020">
    <property type="term" value="C:membrane"/>
    <property type="evidence" value="ECO:0007669"/>
    <property type="project" value="InterPro"/>
</dbReference>
<proteinExistence type="inferred from homology"/>
<keyword evidence="5" id="KW-0564">Palmitate</keyword>
<dbReference type="Proteomes" id="UP000434639">
    <property type="component" value="Unassembled WGS sequence"/>
</dbReference>
<comment type="function">
    <text evidence="7">Part of a binding-protein-dependent transport system for aliphatic sulfonates. Putative binding protein.</text>
</comment>
<accession>A0A7X2SBF8</accession>
<dbReference type="Gene3D" id="3.40.190.10">
    <property type="entry name" value="Periplasmic binding protein-like II"/>
    <property type="match status" value="2"/>
</dbReference>
<dbReference type="PROSITE" id="PS51257">
    <property type="entry name" value="PROKAR_LIPOPROTEIN"/>
    <property type="match status" value="1"/>
</dbReference>
<dbReference type="NCBIfam" id="TIGR01728">
    <property type="entry name" value="SsuA_fam"/>
    <property type="match status" value="1"/>
</dbReference>
<name>A0A7X2SBF8_9BACI</name>
<dbReference type="InterPro" id="IPR015168">
    <property type="entry name" value="SsuA/THI5"/>
</dbReference>
<evidence type="ECO:0000256" key="9">
    <source>
        <dbReference type="SAM" id="SignalP"/>
    </source>
</evidence>
<dbReference type="PANTHER" id="PTHR30024:SF42">
    <property type="entry name" value="ALIPHATIC SULFONATES-BINDING PROTEIN-RELATED"/>
    <property type="match status" value="1"/>
</dbReference>
<sequence length="324" mass="35358">MKKFRSLFLLLILSLGLLSACGSAESNASSGQTEKQSAAKKVIRIGYQKNCPLNILKSQGTLEKKLKEEGISVKWIEFPAGPQLLEALNAGSIDFGRTGDTPPIFAQAAGIEFSYVASGYKKGKTSAVLVPQDSAIQKLEDLKGKKIAFTKGSSAHYLLLSTLKKAGLDYNDIEPVNLTPSDARAAFERGSVDTWVIWDPFLAVAEKESKARVLTSGEGLANDRDFYLASKDYLNTNKQTVDDVLAEVQKVSDWAKGHPDEVAGYLSPLVGIDEDILRTAVQRRPYGVVKIDAEIETEQQKIAEAFYSIKLLPKEIKVEEAVAD</sequence>
<protein>
    <recommendedName>
        <fullName evidence="8">Putative aliphatic sulfonates-binding protein</fullName>
    </recommendedName>
</protein>
<keyword evidence="4 9" id="KW-0732">Signal</keyword>
<evidence type="ECO:0000313" key="11">
    <source>
        <dbReference type="EMBL" id="MTH55716.1"/>
    </source>
</evidence>
<gene>
    <name evidence="11" type="ORF">GKZ89_20175</name>
</gene>
<reference evidence="11 12" key="1">
    <citation type="journal article" date="2017" name="Int. J. Syst. Evol. Microbiol.">
        <title>Bacillus mangrovi sp. nov., isolated from a sediment sample from a mangrove forest.</title>
        <authorList>
            <person name="Gupta V."/>
            <person name="Singh P.K."/>
            <person name="Korpole S."/>
            <person name="Tanuku N.R.S."/>
            <person name="Pinnaka A.K."/>
        </authorList>
    </citation>
    <scope>NUCLEOTIDE SEQUENCE [LARGE SCALE GENOMIC DNA]</scope>
    <source>
        <strain evidence="11 12">KCTC 33872</strain>
    </source>
</reference>
<feature type="domain" description="Solute-binding protein family 3/N-terminal" evidence="10">
    <location>
        <begin position="42"/>
        <end position="258"/>
    </location>
</feature>
<keyword evidence="6" id="KW-0449">Lipoprotein</keyword>
<comment type="caution">
    <text evidence="11">The sequence shown here is derived from an EMBL/GenBank/DDBJ whole genome shotgun (WGS) entry which is preliminary data.</text>
</comment>
<evidence type="ECO:0000256" key="7">
    <source>
        <dbReference type="ARBA" id="ARBA00055538"/>
    </source>
</evidence>
<dbReference type="SUPFAM" id="SSF53850">
    <property type="entry name" value="Periplasmic binding protein-like II"/>
    <property type="match status" value="1"/>
</dbReference>
<keyword evidence="12" id="KW-1185">Reference proteome</keyword>
<dbReference type="OrthoDB" id="286202at2"/>
<dbReference type="GO" id="GO:0042626">
    <property type="term" value="F:ATPase-coupled transmembrane transporter activity"/>
    <property type="evidence" value="ECO:0007669"/>
    <property type="project" value="InterPro"/>
</dbReference>
<dbReference type="CDD" id="cd13557">
    <property type="entry name" value="PBP2_SsuA"/>
    <property type="match status" value="1"/>
</dbReference>
<dbReference type="EMBL" id="WMIB01000037">
    <property type="protein sequence ID" value="MTH55716.1"/>
    <property type="molecule type" value="Genomic_DNA"/>
</dbReference>
<feature type="signal peptide" evidence="9">
    <location>
        <begin position="1"/>
        <end position="28"/>
    </location>
</feature>
<evidence type="ECO:0000313" key="12">
    <source>
        <dbReference type="Proteomes" id="UP000434639"/>
    </source>
</evidence>
<evidence type="ECO:0000256" key="5">
    <source>
        <dbReference type="ARBA" id="ARBA00023139"/>
    </source>
</evidence>
<dbReference type="RefSeq" id="WP_155114213.1">
    <property type="nucleotide sequence ID" value="NZ_WMIB01000037.1"/>
</dbReference>
<dbReference type="SMART" id="SM00062">
    <property type="entry name" value="PBPb"/>
    <property type="match status" value="1"/>
</dbReference>
<evidence type="ECO:0000256" key="6">
    <source>
        <dbReference type="ARBA" id="ARBA00023288"/>
    </source>
</evidence>